<feature type="domain" description="PF0610-like winged HTH N-terminal" evidence="1">
    <location>
        <begin position="9"/>
        <end position="57"/>
    </location>
</feature>
<dbReference type="Pfam" id="PF23470">
    <property type="entry name" value="Zn_ribbon_PF0610"/>
    <property type="match status" value="1"/>
</dbReference>
<dbReference type="PANTHER" id="PTHR40663">
    <property type="match status" value="1"/>
</dbReference>
<proteinExistence type="predicted"/>
<gene>
    <name evidence="3" type="ORF">DRJ26_02825</name>
</gene>
<evidence type="ECO:0000259" key="2">
    <source>
        <dbReference type="Pfam" id="PF23470"/>
    </source>
</evidence>
<dbReference type="EMBL" id="QMRA01000049">
    <property type="protein sequence ID" value="RLE53840.1"/>
    <property type="molecule type" value="Genomic_DNA"/>
</dbReference>
<dbReference type="InterPro" id="IPR036390">
    <property type="entry name" value="WH_DNA-bd_sf"/>
</dbReference>
<evidence type="ECO:0000313" key="4">
    <source>
        <dbReference type="Proteomes" id="UP000269499"/>
    </source>
</evidence>
<comment type="caution">
    <text evidence="3">The sequence shown here is derived from an EMBL/GenBank/DDBJ whole genome shotgun (WGS) entry which is preliminary data.</text>
</comment>
<name>A0A497F4J8_9CREN</name>
<dbReference type="SUPFAM" id="SSF46785">
    <property type="entry name" value="Winged helix' DNA-binding domain"/>
    <property type="match status" value="1"/>
</dbReference>
<evidence type="ECO:0000313" key="3">
    <source>
        <dbReference type="EMBL" id="RLE53840.1"/>
    </source>
</evidence>
<dbReference type="InterPro" id="IPR057022">
    <property type="entry name" value="PF0610-like_Zn_ribbon_C"/>
</dbReference>
<reference evidence="3 4" key="1">
    <citation type="submission" date="2018-06" db="EMBL/GenBank/DDBJ databases">
        <title>Extensive metabolic versatility and redundancy in microbially diverse, dynamic hydrothermal sediments.</title>
        <authorList>
            <person name="Dombrowski N."/>
            <person name="Teske A."/>
            <person name="Baker B.J."/>
        </authorList>
    </citation>
    <scope>NUCLEOTIDE SEQUENCE [LARGE SCALE GENOMIC DNA]</scope>
    <source>
        <strain evidence="3">B20_G2</strain>
    </source>
</reference>
<evidence type="ECO:0000259" key="1">
    <source>
        <dbReference type="Pfam" id="PF21476"/>
    </source>
</evidence>
<dbReference type="PANTHER" id="PTHR40663:SF2">
    <property type="entry name" value="TRANSCRIPTIONAL REGULATOR"/>
    <property type="match status" value="1"/>
</dbReference>
<dbReference type="Proteomes" id="UP000269499">
    <property type="component" value="Unassembled WGS sequence"/>
</dbReference>
<dbReference type="InterPro" id="IPR049159">
    <property type="entry name" value="PF0610-like_wHTH_N"/>
</dbReference>
<dbReference type="InterPro" id="IPR038767">
    <property type="entry name" value="PF0610-like"/>
</dbReference>
<organism evidence="3 4">
    <name type="scientific">Thermoproteota archaeon</name>
    <dbReference type="NCBI Taxonomy" id="2056631"/>
    <lineage>
        <taxon>Archaea</taxon>
        <taxon>Thermoproteota</taxon>
    </lineage>
</organism>
<sequence>MKELEFASLRERILEVLKSSNEPLTVNDIIAILDLEPSRRSEVYEHLMHIAKTIRAKSHGQEQLVMIPPKCKNCGYIFTSLKKAKKPNRCPKCKSERISPPAFMIIRK</sequence>
<feature type="domain" description="PF0610-like rubredoxin-like zinc beta-ribbon C-terminal" evidence="2">
    <location>
        <begin position="68"/>
        <end position="108"/>
    </location>
</feature>
<dbReference type="AlphaFoldDB" id="A0A497F4J8"/>
<accession>A0A497F4J8</accession>
<protein>
    <submittedName>
        <fullName evidence="3">Transcriptional regulator</fullName>
    </submittedName>
</protein>
<dbReference type="Pfam" id="PF21476">
    <property type="entry name" value="PF0610-like_N"/>
    <property type="match status" value="1"/>
</dbReference>